<reference evidence="14" key="1">
    <citation type="submission" date="2022-06" db="EMBL/GenBank/DDBJ databases">
        <title>Ornithinimicrobium JY.X270.</title>
        <authorList>
            <person name="Huang Y."/>
        </authorList>
    </citation>
    <scope>NUCLEOTIDE SEQUENCE</scope>
    <source>
        <strain evidence="14">JY.X270</strain>
    </source>
</reference>
<comment type="similarity">
    <text evidence="3 11">Belongs to the long-chain O-acyltransferase family.</text>
</comment>
<dbReference type="InterPro" id="IPR014292">
    <property type="entry name" value="Acyl_transf_WS/DGAT"/>
</dbReference>
<feature type="domain" description="O-acyltransferase WSD1 C-terminal" evidence="13">
    <location>
        <begin position="326"/>
        <end position="466"/>
    </location>
</feature>
<evidence type="ECO:0000259" key="12">
    <source>
        <dbReference type="Pfam" id="PF03007"/>
    </source>
</evidence>
<dbReference type="PANTHER" id="PTHR31650">
    <property type="entry name" value="O-ACYLTRANSFERASE (WSD1-LIKE) FAMILY PROTEIN"/>
    <property type="match status" value="1"/>
</dbReference>
<keyword evidence="15" id="KW-1185">Reference proteome</keyword>
<evidence type="ECO:0000256" key="3">
    <source>
        <dbReference type="ARBA" id="ARBA00009587"/>
    </source>
</evidence>
<keyword evidence="8 11" id="KW-0443">Lipid metabolism</keyword>
<keyword evidence="9 11" id="KW-0012">Acyltransferase</keyword>
<comment type="pathway">
    <text evidence="2">Lipid metabolism.</text>
</comment>
<comment type="pathway">
    <text evidence="1 11">Glycerolipid metabolism; triacylglycerol biosynthesis.</text>
</comment>
<dbReference type="SUPFAM" id="SSF52777">
    <property type="entry name" value="CoA-dependent acyltransferases"/>
    <property type="match status" value="1"/>
</dbReference>
<name>A0ABY4YFY9_9MICO</name>
<organism evidence="14 15">
    <name type="scientific">Ornithinimicrobium cryptoxanthini</name>
    <dbReference type="NCBI Taxonomy" id="2934161"/>
    <lineage>
        <taxon>Bacteria</taxon>
        <taxon>Bacillati</taxon>
        <taxon>Actinomycetota</taxon>
        <taxon>Actinomycetes</taxon>
        <taxon>Micrococcales</taxon>
        <taxon>Ornithinimicrobiaceae</taxon>
        <taxon>Ornithinimicrobium</taxon>
    </lineage>
</organism>
<dbReference type="EMBL" id="CP099490">
    <property type="protein sequence ID" value="USQ75273.1"/>
    <property type="molecule type" value="Genomic_DNA"/>
</dbReference>
<proteinExistence type="inferred from homology"/>
<keyword evidence="5 11" id="KW-0444">Lipid biosynthesis</keyword>
<dbReference type="Pfam" id="PF03007">
    <property type="entry name" value="WS_DGAT_cat"/>
    <property type="match status" value="1"/>
</dbReference>
<comment type="catalytic activity">
    <reaction evidence="10 11">
        <text>an acyl-CoA + a 1,2-diacyl-sn-glycerol = a triacyl-sn-glycerol + CoA</text>
        <dbReference type="Rhea" id="RHEA:10868"/>
        <dbReference type="ChEBI" id="CHEBI:17815"/>
        <dbReference type="ChEBI" id="CHEBI:57287"/>
        <dbReference type="ChEBI" id="CHEBI:58342"/>
        <dbReference type="ChEBI" id="CHEBI:64615"/>
        <dbReference type="EC" id="2.3.1.20"/>
    </reaction>
</comment>
<protein>
    <recommendedName>
        <fullName evidence="4 11">Diacylglycerol O-acyltransferase</fullName>
        <ecNumber evidence="4 11">2.3.1.20</ecNumber>
    </recommendedName>
</protein>
<dbReference type="InterPro" id="IPR004255">
    <property type="entry name" value="O-acyltransferase_WSD1_N"/>
</dbReference>
<dbReference type="InterPro" id="IPR045034">
    <property type="entry name" value="O-acyltransferase_WSD1-like"/>
</dbReference>
<evidence type="ECO:0000256" key="6">
    <source>
        <dbReference type="ARBA" id="ARBA00022679"/>
    </source>
</evidence>
<dbReference type="PANTHER" id="PTHR31650:SF1">
    <property type="entry name" value="WAX ESTER SYNTHASE_DIACYLGLYCEROL ACYLTRANSFERASE 4-RELATED"/>
    <property type="match status" value="1"/>
</dbReference>
<evidence type="ECO:0000256" key="10">
    <source>
        <dbReference type="ARBA" id="ARBA00048109"/>
    </source>
</evidence>
<evidence type="ECO:0000256" key="9">
    <source>
        <dbReference type="ARBA" id="ARBA00023315"/>
    </source>
</evidence>
<dbReference type="RefSeq" id="WP_252619535.1">
    <property type="nucleotide sequence ID" value="NZ_CP099490.1"/>
</dbReference>
<accession>A0ABY4YFY9</accession>
<keyword evidence="6 11" id="KW-0808">Transferase</keyword>
<keyword evidence="7 11" id="KW-0319">Glycerol metabolism</keyword>
<dbReference type="InterPro" id="IPR009721">
    <property type="entry name" value="O-acyltransferase_WSD1_C"/>
</dbReference>
<evidence type="ECO:0000256" key="8">
    <source>
        <dbReference type="ARBA" id="ARBA00023098"/>
    </source>
</evidence>
<evidence type="ECO:0000256" key="11">
    <source>
        <dbReference type="RuleBase" id="RU361241"/>
    </source>
</evidence>
<evidence type="ECO:0000256" key="1">
    <source>
        <dbReference type="ARBA" id="ARBA00004771"/>
    </source>
</evidence>
<sequence>MLDRLTPVDSSFLYLEGPVTAMHVGSVLVFETPEEGFDHDTLMALVANRIAYVHRYRQRIRAVPAGLGGPVWVDDADFDLTYHVRRSGLPRPGTHDQLAEFVARIQSRLLDRSRPLWEIYLVEGLQDGRFALVSKTHQAMVDGVHGLDIGQVILDENPVDVVPIVQTWTPAPEPSDAELLARSALSTMTSPRRLWDGVRGGVTDLRHTGVKVAEAAQQAGTALVRTAASPAPQTPLNVEVGSGRRVRLIDLDLEDFRLVRRRKFGAGDLEHVSVNDVVLATLAGGLREWLMTRGEPITTSSTLRAMVPLSVEGGAVESHVGGPVVAAFVDLPIGEPSAAMRLQQVSYRMSKQLSAGRSIGAAGIVGLAGFAAPTLHSLAARAASVMSRRVFNLVISNVPGPQEARFAGTARLLASYPVIPLAEGQALAIGLTSYDGRVHLGLNADRDAMPDLDVLADCILSALAELVADDD</sequence>
<evidence type="ECO:0000313" key="14">
    <source>
        <dbReference type="EMBL" id="USQ75273.1"/>
    </source>
</evidence>
<evidence type="ECO:0000256" key="5">
    <source>
        <dbReference type="ARBA" id="ARBA00022516"/>
    </source>
</evidence>
<evidence type="ECO:0000256" key="2">
    <source>
        <dbReference type="ARBA" id="ARBA00005189"/>
    </source>
</evidence>
<evidence type="ECO:0000256" key="4">
    <source>
        <dbReference type="ARBA" id="ARBA00013244"/>
    </source>
</evidence>
<dbReference type="NCBIfam" id="TIGR02946">
    <property type="entry name" value="acyl_WS_DGAT"/>
    <property type="match status" value="1"/>
</dbReference>
<gene>
    <name evidence="14" type="ORF">NF557_11640</name>
</gene>
<evidence type="ECO:0000313" key="15">
    <source>
        <dbReference type="Proteomes" id="UP001056535"/>
    </source>
</evidence>
<evidence type="ECO:0000256" key="7">
    <source>
        <dbReference type="ARBA" id="ARBA00022798"/>
    </source>
</evidence>
<feature type="domain" description="O-acyltransferase WSD1-like N-terminal" evidence="12">
    <location>
        <begin position="5"/>
        <end position="278"/>
    </location>
</feature>
<dbReference type="Proteomes" id="UP001056535">
    <property type="component" value="Chromosome"/>
</dbReference>
<dbReference type="EC" id="2.3.1.20" evidence="4 11"/>
<evidence type="ECO:0000259" key="13">
    <source>
        <dbReference type="Pfam" id="PF06974"/>
    </source>
</evidence>
<dbReference type="Pfam" id="PF06974">
    <property type="entry name" value="WS_DGAT_C"/>
    <property type="match status" value="1"/>
</dbReference>